<evidence type="ECO:0000313" key="1">
    <source>
        <dbReference type="EMBL" id="PAK77814.1"/>
    </source>
</evidence>
<protein>
    <submittedName>
        <fullName evidence="1">Uncharacterized protein</fullName>
    </submittedName>
</protein>
<keyword evidence="2" id="KW-1185">Reference proteome</keyword>
<dbReference type="OrthoDB" id="7270466at2"/>
<evidence type="ECO:0000313" key="2">
    <source>
        <dbReference type="Proteomes" id="UP000216151"/>
    </source>
</evidence>
<reference evidence="1 2" key="1">
    <citation type="submission" date="2017-04" db="EMBL/GenBank/DDBJ databases">
        <title>Kefir bacterial isolates.</title>
        <authorList>
            <person name="Kim Y."/>
            <person name="Blasche S."/>
            <person name="Patil K.R."/>
        </authorList>
    </citation>
    <scope>NUCLEOTIDE SEQUENCE [LARGE SCALE GENOMIC DNA]</scope>
    <source>
        <strain evidence="1 2">KR</strain>
    </source>
</reference>
<dbReference type="AlphaFoldDB" id="A0A269XX00"/>
<accession>A0A269XX00</accession>
<gene>
    <name evidence="1" type="ORF">B8X00_09050</name>
</gene>
<dbReference type="Proteomes" id="UP000216151">
    <property type="component" value="Unassembled WGS sequence"/>
</dbReference>
<organism evidence="1 2">
    <name type="scientific">Acetobacter fabarum</name>
    <dbReference type="NCBI Taxonomy" id="483199"/>
    <lineage>
        <taxon>Bacteria</taxon>
        <taxon>Pseudomonadati</taxon>
        <taxon>Pseudomonadota</taxon>
        <taxon>Alphaproteobacteria</taxon>
        <taxon>Acetobacterales</taxon>
        <taxon>Acetobacteraceae</taxon>
        <taxon>Acetobacter</taxon>
    </lineage>
</organism>
<proteinExistence type="predicted"/>
<comment type="caution">
    <text evidence="1">The sequence shown here is derived from an EMBL/GenBank/DDBJ whole genome shotgun (WGS) entry which is preliminary data.</text>
</comment>
<dbReference type="EMBL" id="NCXK01000011">
    <property type="protein sequence ID" value="PAK77814.1"/>
    <property type="molecule type" value="Genomic_DNA"/>
</dbReference>
<sequence length="95" mass="10816">MTAPRQRFGKHARSVMADRRWPLLPLSARSAWLQLTDIGDVMPELRHPSSRGAVKQDELCRLLSAHPDEFASALKHLIERQIMEPVGNGFRLKAF</sequence>
<name>A0A269XX00_9PROT</name>